<dbReference type="InterPro" id="IPR011098">
    <property type="entry name" value="G5_dom"/>
</dbReference>
<dbReference type="InterPro" id="IPR016047">
    <property type="entry name" value="M23ase_b-sheet_dom"/>
</dbReference>
<feature type="transmembrane region" description="Helical" evidence="2">
    <location>
        <begin position="49"/>
        <end position="71"/>
    </location>
</feature>
<keyword evidence="2" id="KW-1133">Transmembrane helix</keyword>
<name>A0A2L2XGY0_9FIRM</name>
<dbReference type="PANTHER" id="PTHR21666:SF270">
    <property type="entry name" value="MUREIN HYDROLASE ACTIVATOR ENVC"/>
    <property type="match status" value="1"/>
</dbReference>
<accession>A0A2L2XGY0</accession>
<evidence type="ECO:0000313" key="5">
    <source>
        <dbReference type="EMBL" id="GBF33476.1"/>
    </source>
</evidence>
<dbReference type="InterPro" id="IPR018392">
    <property type="entry name" value="LysM"/>
</dbReference>
<keyword evidence="6" id="KW-1185">Reference proteome</keyword>
<dbReference type="PROSITE" id="PS51109">
    <property type="entry name" value="G5"/>
    <property type="match status" value="1"/>
</dbReference>
<keyword evidence="2" id="KW-0472">Membrane</keyword>
<protein>
    <submittedName>
        <fullName evidence="5">Membrane proteins related to metalloendopeptidase</fullName>
    </submittedName>
</protein>
<dbReference type="CDD" id="cd00118">
    <property type="entry name" value="LysM"/>
    <property type="match status" value="1"/>
</dbReference>
<feature type="transmembrane region" description="Helical" evidence="2">
    <location>
        <begin position="92"/>
        <end position="112"/>
    </location>
</feature>
<dbReference type="Pfam" id="PF01551">
    <property type="entry name" value="Peptidase_M23"/>
    <property type="match status" value="1"/>
</dbReference>
<evidence type="ECO:0000259" key="4">
    <source>
        <dbReference type="PROSITE" id="PS51782"/>
    </source>
</evidence>
<comment type="caution">
    <text evidence="5">The sequence shown here is derived from an EMBL/GenBank/DDBJ whole genome shotgun (WGS) entry which is preliminary data.</text>
</comment>
<dbReference type="AlphaFoldDB" id="A0A2L2XGY0"/>
<organism evidence="5 6">
    <name type="scientific">Desulfocucumis palustris</name>
    <dbReference type="NCBI Taxonomy" id="1898651"/>
    <lineage>
        <taxon>Bacteria</taxon>
        <taxon>Bacillati</taxon>
        <taxon>Bacillota</taxon>
        <taxon>Clostridia</taxon>
        <taxon>Eubacteriales</taxon>
        <taxon>Desulfocucumaceae</taxon>
        <taxon>Desulfocucumis</taxon>
    </lineage>
</organism>
<feature type="domain" description="G5" evidence="3">
    <location>
        <begin position="318"/>
        <end position="398"/>
    </location>
</feature>
<dbReference type="InterPro" id="IPR011055">
    <property type="entry name" value="Dup_hybrid_motif"/>
</dbReference>
<keyword evidence="2" id="KW-0812">Transmembrane</keyword>
<dbReference type="OrthoDB" id="9814460at2"/>
<feature type="transmembrane region" description="Helical" evidence="2">
    <location>
        <begin position="21"/>
        <end position="43"/>
    </location>
</feature>
<dbReference type="Gene3D" id="2.20.230.10">
    <property type="entry name" value="Resuscitation-promoting factor rpfb"/>
    <property type="match status" value="1"/>
</dbReference>
<evidence type="ECO:0000259" key="3">
    <source>
        <dbReference type="PROSITE" id="PS51109"/>
    </source>
</evidence>
<dbReference type="InterPro" id="IPR050570">
    <property type="entry name" value="Cell_wall_metabolism_enzyme"/>
</dbReference>
<dbReference type="SMART" id="SM01208">
    <property type="entry name" value="G5"/>
    <property type="match status" value="1"/>
</dbReference>
<dbReference type="Pfam" id="PF01476">
    <property type="entry name" value="LysM"/>
    <property type="match status" value="1"/>
</dbReference>
<dbReference type="Gene3D" id="2.70.70.10">
    <property type="entry name" value="Glucose Permease (Domain IIA)"/>
    <property type="match status" value="1"/>
</dbReference>
<dbReference type="Proteomes" id="UP000239549">
    <property type="component" value="Unassembled WGS sequence"/>
</dbReference>
<dbReference type="SUPFAM" id="SSF51261">
    <property type="entry name" value="Duplicated hybrid motif"/>
    <property type="match status" value="1"/>
</dbReference>
<keyword evidence="1" id="KW-0732">Signal</keyword>
<proteinExistence type="predicted"/>
<dbReference type="GO" id="GO:0004222">
    <property type="term" value="F:metalloendopeptidase activity"/>
    <property type="evidence" value="ECO:0007669"/>
    <property type="project" value="TreeGrafter"/>
</dbReference>
<dbReference type="Pfam" id="PF07501">
    <property type="entry name" value="G5"/>
    <property type="match status" value="1"/>
</dbReference>
<evidence type="ECO:0000256" key="1">
    <source>
        <dbReference type="ARBA" id="ARBA00022729"/>
    </source>
</evidence>
<dbReference type="InterPro" id="IPR036779">
    <property type="entry name" value="LysM_dom_sf"/>
</dbReference>
<dbReference type="CDD" id="cd12797">
    <property type="entry name" value="M23_peptidase"/>
    <property type="match status" value="1"/>
</dbReference>
<evidence type="ECO:0000256" key="2">
    <source>
        <dbReference type="SAM" id="Phobius"/>
    </source>
</evidence>
<dbReference type="Gene3D" id="3.10.350.10">
    <property type="entry name" value="LysM domain"/>
    <property type="match status" value="1"/>
</dbReference>
<dbReference type="SMART" id="SM00257">
    <property type="entry name" value="LysM"/>
    <property type="match status" value="1"/>
</dbReference>
<dbReference type="EMBL" id="BFAV01000102">
    <property type="protein sequence ID" value="GBF33476.1"/>
    <property type="molecule type" value="Genomic_DNA"/>
</dbReference>
<reference evidence="6" key="1">
    <citation type="submission" date="2018-02" db="EMBL/GenBank/DDBJ databases">
        <title>Genome sequence of Desulfocucumis palustris strain NAW-5.</title>
        <authorList>
            <person name="Watanabe M."/>
            <person name="Kojima H."/>
            <person name="Fukui M."/>
        </authorList>
    </citation>
    <scope>NUCLEOTIDE SEQUENCE [LARGE SCALE GENOMIC DNA]</scope>
    <source>
        <strain evidence="6">NAW-5</strain>
    </source>
</reference>
<evidence type="ECO:0000313" key="6">
    <source>
        <dbReference type="Proteomes" id="UP000239549"/>
    </source>
</evidence>
<gene>
    <name evidence="5" type="ORF">DCCM_2578</name>
</gene>
<dbReference type="PROSITE" id="PS51782">
    <property type="entry name" value="LYSM"/>
    <property type="match status" value="1"/>
</dbReference>
<feature type="domain" description="LysM" evidence="4">
    <location>
        <begin position="267"/>
        <end position="311"/>
    </location>
</feature>
<sequence length="527" mass="56906">MFIKISCNKEISVKRRRISGIFWWSVVFPGDEVCAIILIVSSSGNFPKIMIKVLPINSEVVLLHSLNGVRYRKRRRNIKDKLIDYINKPREPVLIISIALYTVLIMLINGIIEDGYKAWAVQVNGKTVALVNDPAEVRKAIGELTEKKSSIAGRRLGVSGEVGLSRVFPGGESFLQGEGLKAALAENLFFSTKAAAVSVDSDVKLVLQNREEARKLLDRLKAPYRSPGTEVAFAENVAIKDVEADSSELVSVDEALAQVRKGATEIQTYRVKEGDTLWDIASSAGITQERLIAANPGMDPDHIGIGQEINLAAVKPLISVLAISRQTATEQIAFAVEEKKDSKLYYGDEKVVQQGKPGKKSVTYQVTKLNGVTVERNVLQESVLEQPTTKIVAKGSKLLLASRSGSSGRLAWPTVGSVISPFGKRGSSVHEGVDISGSIGNAVAAAASGTVVRAGWFGGYGKCVDISHGDGVITRYGHLSKIVVSSGQKIARGQLVGRVGSTGRSTGPHLHFEVRINGQPRNPMKYL</sequence>
<dbReference type="PANTHER" id="PTHR21666">
    <property type="entry name" value="PEPTIDASE-RELATED"/>
    <property type="match status" value="1"/>
</dbReference>